<dbReference type="GO" id="GO:0008270">
    <property type="term" value="F:zinc ion binding"/>
    <property type="evidence" value="ECO:0007669"/>
    <property type="project" value="UniProtKB-KW"/>
</dbReference>
<evidence type="ECO:0008006" key="7">
    <source>
        <dbReference type="Google" id="ProtNLM"/>
    </source>
</evidence>
<keyword evidence="1" id="KW-0862">Zinc</keyword>
<dbReference type="Proteomes" id="UP001231189">
    <property type="component" value="Unassembled WGS sequence"/>
</dbReference>
<dbReference type="SMART" id="SM00343">
    <property type="entry name" value="ZnF_C2HC"/>
    <property type="match status" value="1"/>
</dbReference>
<dbReference type="InterPro" id="IPR001584">
    <property type="entry name" value="Integrase_cat-core"/>
</dbReference>
<name>A0AAD8WTF9_LOLMU</name>
<protein>
    <recommendedName>
        <fullName evidence="7">Polyprotein</fullName>
    </recommendedName>
</protein>
<feature type="region of interest" description="Disordered" evidence="2">
    <location>
        <begin position="218"/>
        <end position="250"/>
    </location>
</feature>
<evidence type="ECO:0000259" key="4">
    <source>
        <dbReference type="PROSITE" id="PS50994"/>
    </source>
</evidence>
<feature type="domain" description="Integrase catalytic" evidence="4">
    <location>
        <begin position="491"/>
        <end position="654"/>
    </location>
</feature>
<evidence type="ECO:0000256" key="2">
    <source>
        <dbReference type="SAM" id="MobiDB-lite"/>
    </source>
</evidence>
<dbReference type="PROSITE" id="PS50994">
    <property type="entry name" value="INTEGRASE"/>
    <property type="match status" value="1"/>
</dbReference>
<dbReference type="Pfam" id="PF17921">
    <property type="entry name" value="Integrase_H2C2"/>
    <property type="match status" value="1"/>
</dbReference>
<dbReference type="PROSITE" id="PS50158">
    <property type="entry name" value="ZF_CCHC"/>
    <property type="match status" value="1"/>
</dbReference>
<dbReference type="AlphaFoldDB" id="A0AAD8WTF9"/>
<dbReference type="Gene3D" id="1.10.340.70">
    <property type="match status" value="1"/>
</dbReference>
<dbReference type="Gene3D" id="4.10.60.10">
    <property type="entry name" value="Zinc finger, CCHC-type"/>
    <property type="match status" value="1"/>
</dbReference>
<feature type="region of interest" description="Disordered" evidence="2">
    <location>
        <begin position="335"/>
        <end position="354"/>
    </location>
</feature>
<evidence type="ECO:0000256" key="1">
    <source>
        <dbReference type="PROSITE-ProRule" id="PRU00047"/>
    </source>
</evidence>
<dbReference type="Gene3D" id="3.30.420.10">
    <property type="entry name" value="Ribonuclease H-like superfamily/Ribonuclease H"/>
    <property type="match status" value="1"/>
</dbReference>
<dbReference type="EMBL" id="JAUUTY010000002">
    <property type="protein sequence ID" value="KAK1680010.1"/>
    <property type="molecule type" value="Genomic_DNA"/>
</dbReference>
<dbReference type="GO" id="GO:0003676">
    <property type="term" value="F:nucleic acid binding"/>
    <property type="evidence" value="ECO:0007669"/>
    <property type="project" value="InterPro"/>
</dbReference>
<evidence type="ECO:0000259" key="3">
    <source>
        <dbReference type="PROSITE" id="PS50158"/>
    </source>
</evidence>
<dbReference type="Pfam" id="PF00098">
    <property type="entry name" value="zf-CCHC"/>
    <property type="match status" value="1"/>
</dbReference>
<feature type="domain" description="CCHC-type" evidence="3">
    <location>
        <begin position="256"/>
        <end position="271"/>
    </location>
</feature>
<keyword evidence="1" id="KW-0863">Zinc-finger</keyword>
<dbReference type="InterPro" id="IPR036875">
    <property type="entry name" value="Znf_CCHC_sf"/>
</dbReference>
<evidence type="ECO:0000313" key="5">
    <source>
        <dbReference type="EMBL" id="KAK1680010.1"/>
    </source>
</evidence>
<proteinExistence type="predicted"/>
<dbReference type="PANTHER" id="PTHR37984:SF5">
    <property type="entry name" value="PROTEIN NYNRIN-LIKE"/>
    <property type="match status" value="1"/>
</dbReference>
<gene>
    <name evidence="5" type="ORF">QYE76_040858</name>
</gene>
<dbReference type="InterPro" id="IPR041588">
    <property type="entry name" value="Integrase_H2C2"/>
</dbReference>
<accession>A0AAD8WTF9</accession>
<dbReference type="InterPro" id="IPR050951">
    <property type="entry name" value="Retrovirus_Pol_polyprotein"/>
</dbReference>
<comment type="caution">
    <text evidence="5">The sequence shown here is derived from an EMBL/GenBank/DDBJ whole genome shotgun (WGS) entry which is preliminary data.</text>
</comment>
<sequence length="667" mass="75071">MVSEHVIPKDMASPINFNQFLEKEKLKSNGSNFTDWFRHVRIFLNGGNLQYVLDAPLGDPPETETDEVKNVYATRKTRYSQVQCAMCSLEADLQKRFEHHDPHELVNELKTIFETHAAVECYEASKHFFSCMMEEGSSVSEHMLAMTGHAKKLSDLGIVIPNRLGINRVLQSLPPSYKNFVMNYNMQNMNKELPELFAMLKSAEIEIKKEHQVLMVNKTTSFKKQGKSKGKNKKSGKKAATPPVKPKAGPKPDVECYYCKEKGHWKRNCSKYLADLKSGLVKKKKEAKFEGCELKHIGRASNEEADTLANIGSMCSPIPDGVFYEVITQRSIKEKAPTPLKPSTEEAEANPQQVTDEAPALPAEQVLLLEPLWTKPLLAYLTRQELPADPVEAKRIVRRSKAFTIVNGELYKRSISGIFQRCIAIDDGRALLREIHEGTCGHHAGSRALVAKAFRAGFYWPTAASDARDLVMKCDPCQRFSPKPHAPATDLMTIPLAWPFAQWGLDQVGPLPRSSPGGHTYLLVAVDKFTKWIEAVPVRNQKAKTAVQFFKEITCRFGVPHSIVTDNGTNFDSKEFREFCDDRGIKLKFASVAHPQTNGQVERINGLIGDGLKKRLTGAEGAWVEELPSVLWSLRTTPNRSTQYTPFFRYMEPKQSCQLMSDSNHLE</sequence>
<dbReference type="InterPro" id="IPR001878">
    <property type="entry name" value="Znf_CCHC"/>
</dbReference>
<feature type="compositionally biased region" description="Basic residues" evidence="2">
    <location>
        <begin position="224"/>
        <end position="237"/>
    </location>
</feature>
<dbReference type="PANTHER" id="PTHR37984">
    <property type="entry name" value="PROTEIN CBG26694"/>
    <property type="match status" value="1"/>
</dbReference>
<dbReference type="Pfam" id="PF14223">
    <property type="entry name" value="Retrotran_gag_2"/>
    <property type="match status" value="1"/>
</dbReference>
<dbReference type="GO" id="GO:0015074">
    <property type="term" value="P:DNA integration"/>
    <property type="evidence" value="ECO:0007669"/>
    <property type="project" value="InterPro"/>
</dbReference>
<keyword evidence="6" id="KW-1185">Reference proteome</keyword>
<reference evidence="5" key="1">
    <citation type="submission" date="2023-07" db="EMBL/GenBank/DDBJ databases">
        <title>A chromosome-level genome assembly of Lolium multiflorum.</title>
        <authorList>
            <person name="Chen Y."/>
            <person name="Copetti D."/>
            <person name="Kolliker R."/>
            <person name="Studer B."/>
        </authorList>
    </citation>
    <scope>NUCLEOTIDE SEQUENCE</scope>
    <source>
        <strain evidence="5">02402/16</strain>
        <tissue evidence="5">Leaf</tissue>
    </source>
</reference>
<dbReference type="SUPFAM" id="SSF53098">
    <property type="entry name" value="Ribonuclease H-like"/>
    <property type="match status" value="1"/>
</dbReference>
<evidence type="ECO:0000313" key="6">
    <source>
        <dbReference type="Proteomes" id="UP001231189"/>
    </source>
</evidence>
<dbReference type="Pfam" id="PF00665">
    <property type="entry name" value="rve"/>
    <property type="match status" value="1"/>
</dbReference>
<keyword evidence="1" id="KW-0479">Metal-binding</keyword>
<dbReference type="SUPFAM" id="SSF57756">
    <property type="entry name" value="Retrovirus zinc finger-like domains"/>
    <property type="match status" value="1"/>
</dbReference>
<organism evidence="5 6">
    <name type="scientific">Lolium multiflorum</name>
    <name type="common">Italian ryegrass</name>
    <name type="synonym">Lolium perenne subsp. multiflorum</name>
    <dbReference type="NCBI Taxonomy" id="4521"/>
    <lineage>
        <taxon>Eukaryota</taxon>
        <taxon>Viridiplantae</taxon>
        <taxon>Streptophyta</taxon>
        <taxon>Embryophyta</taxon>
        <taxon>Tracheophyta</taxon>
        <taxon>Spermatophyta</taxon>
        <taxon>Magnoliopsida</taxon>
        <taxon>Liliopsida</taxon>
        <taxon>Poales</taxon>
        <taxon>Poaceae</taxon>
        <taxon>BOP clade</taxon>
        <taxon>Pooideae</taxon>
        <taxon>Poodae</taxon>
        <taxon>Poeae</taxon>
        <taxon>Poeae Chloroplast Group 2 (Poeae type)</taxon>
        <taxon>Loliodinae</taxon>
        <taxon>Loliinae</taxon>
        <taxon>Lolium</taxon>
    </lineage>
</organism>
<dbReference type="InterPro" id="IPR036397">
    <property type="entry name" value="RNaseH_sf"/>
</dbReference>
<dbReference type="InterPro" id="IPR012337">
    <property type="entry name" value="RNaseH-like_sf"/>
</dbReference>